<protein>
    <submittedName>
        <fullName evidence="1">Uncharacterized protein</fullName>
    </submittedName>
</protein>
<dbReference type="Proteomes" id="UP000037035">
    <property type="component" value="Unassembled WGS sequence"/>
</dbReference>
<gene>
    <name evidence="1" type="ORF">VP01_2905g4</name>
</gene>
<evidence type="ECO:0000313" key="2">
    <source>
        <dbReference type="Proteomes" id="UP000037035"/>
    </source>
</evidence>
<dbReference type="AlphaFoldDB" id="A0A0L6V1D1"/>
<organism evidence="1 2">
    <name type="scientific">Puccinia sorghi</name>
    <dbReference type="NCBI Taxonomy" id="27349"/>
    <lineage>
        <taxon>Eukaryota</taxon>
        <taxon>Fungi</taxon>
        <taxon>Dikarya</taxon>
        <taxon>Basidiomycota</taxon>
        <taxon>Pucciniomycotina</taxon>
        <taxon>Pucciniomycetes</taxon>
        <taxon>Pucciniales</taxon>
        <taxon>Pucciniaceae</taxon>
        <taxon>Puccinia</taxon>
    </lineage>
</organism>
<keyword evidence="2" id="KW-1185">Reference proteome</keyword>
<reference evidence="1 2" key="1">
    <citation type="submission" date="2015-08" db="EMBL/GenBank/DDBJ databases">
        <title>Next Generation Sequencing and Analysis of the Genome of Puccinia sorghi L Schw, the Causal Agent of Maize Common Rust.</title>
        <authorList>
            <person name="Rochi L."/>
            <person name="Burguener G."/>
            <person name="Darino M."/>
            <person name="Turjanski A."/>
            <person name="Kreff E."/>
            <person name="Dieguez M.J."/>
            <person name="Sacco F."/>
        </authorList>
    </citation>
    <scope>NUCLEOTIDE SEQUENCE [LARGE SCALE GENOMIC DNA]</scope>
    <source>
        <strain evidence="1 2">RO10H11247</strain>
    </source>
</reference>
<evidence type="ECO:0000313" key="1">
    <source>
        <dbReference type="EMBL" id="KNZ54593.1"/>
    </source>
</evidence>
<accession>A0A0L6V1D1</accession>
<name>A0A0L6V1D1_9BASI</name>
<comment type="caution">
    <text evidence="1">The sequence shown here is derived from an EMBL/GenBank/DDBJ whole genome shotgun (WGS) entry which is preliminary data.</text>
</comment>
<proteinExistence type="predicted"/>
<sequence length="116" mass="13389">MGTKRVILKLPPFQSFLYFAHHYHWSGASISDSPSRDIAISFRNYQNMRLLFSGAALYDSKTQAHFQASPAMTDSPYLMGPTHQRIYKECTQIIKFVRIHPSISIIRKKSPKDHFS</sequence>
<dbReference type="VEuPathDB" id="FungiDB:VP01_2905g4"/>
<dbReference type="EMBL" id="LAVV01007841">
    <property type="protein sequence ID" value="KNZ54593.1"/>
    <property type="molecule type" value="Genomic_DNA"/>
</dbReference>